<keyword evidence="5 10" id="KW-0812">Transmembrane</keyword>
<gene>
    <name evidence="14" type="ORF">GCM10009823_13290</name>
</gene>
<comment type="subunit">
    <text evidence="2">The complex is composed of two ATP-binding proteins (CysA), two transmembrane proteins (CysT and CysW) and a solute-binding protein (CysP).</text>
</comment>
<evidence type="ECO:0000256" key="6">
    <source>
        <dbReference type="ARBA" id="ARBA00022989"/>
    </source>
</evidence>
<comment type="subcellular location">
    <subcellularLocation>
        <location evidence="10">Cell membrane</location>
        <topology evidence="10">Multi-pass membrane protein</topology>
    </subcellularLocation>
    <subcellularLocation>
        <location evidence="1">Membrane</location>
        <topology evidence="1">Multi-pass membrane protein</topology>
    </subcellularLocation>
</comment>
<evidence type="ECO:0000256" key="3">
    <source>
        <dbReference type="ARBA" id="ARBA00022448"/>
    </source>
</evidence>
<dbReference type="CDD" id="cd06261">
    <property type="entry name" value="TM_PBP2"/>
    <property type="match status" value="1"/>
</dbReference>
<comment type="function">
    <text evidence="11">Part of the binding-protein-dependent transport system for molybdenum; probably responsible for the translocation of the substrate across the membrane.</text>
</comment>
<evidence type="ECO:0000256" key="1">
    <source>
        <dbReference type="ARBA" id="ARBA00004141"/>
    </source>
</evidence>
<evidence type="ECO:0000256" key="5">
    <source>
        <dbReference type="ARBA" id="ARBA00022692"/>
    </source>
</evidence>
<evidence type="ECO:0000256" key="11">
    <source>
        <dbReference type="RuleBase" id="RU365097"/>
    </source>
</evidence>
<keyword evidence="15" id="KW-1185">Reference proteome</keyword>
<feature type="compositionally biased region" description="Basic residues" evidence="12">
    <location>
        <begin position="12"/>
        <end position="22"/>
    </location>
</feature>
<sequence>MIPGPPSAPTHIRSRARTRSREHRPGVPSALLPLAALGALVILVPVAGLAARVPWGEFLALITREDSLTALRLSAQTAAAAAAICVLLGVPLGMLLARRSFPGHRVLRALVLLPVVLPPVVGGLALLATFGRTGLLATPMEATGIDIAFTTTAVICAQTFVSLPFAVMSVEGAVRTHGTDYETAAAVLGAGPWRTFATVTLPLLAPAIASAAVLAFARALGEFGATLTFAGSLAGTTRTLPLEIYLARETDPDAAAAISMLLVAIALLVVVTVYSLPQSRRSHDKGRQAARDHGA</sequence>
<reference evidence="15" key="1">
    <citation type="journal article" date="2019" name="Int. J. Syst. Evol. Microbiol.">
        <title>The Global Catalogue of Microorganisms (GCM) 10K type strain sequencing project: providing services to taxonomists for standard genome sequencing and annotation.</title>
        <authorList>
            <consortium name="The Broad Institute Genomics Platform"/>
            <consortium name="The Broad Institute Genome Sequencing Center for Infectious Disease"/>
            <person name="Wu L."/>
            <person name="Ma J."/>
        </authorList>
    </citation>
    <scope>NUCLEOTIDE SEQUENCE [LARGE SCALE GENOMIC DNA]</scope>
    <source>
        <strain evidence="15">JCM 15900</strain>
    </source>
</reference>
<dbReference type="InterPro" id="IPR000515">
    <property type="entry name" value="MetI-like"/>
</dbReference>
<dbReference type="InterPro" id="IPR005667">
    <property type="entry name" value="Sulph_transpt2"/>
</dbReference>
<keyword evidence="8 10" id="KW-0472">Membrane</keyword>
<keyword evidence="4 11" id="KW-0500">Molybdenum</keyword>
<evidence type="ECO:0000313" key="15">
    <source>
        <dbReference type="Proteomes" id="UP001500984"/>
    </source>
</evidence>
<dbReference type="InterPro" id="IPR011867">
    <property type="entry name" value="ModB_ABC"/>
</dbReference>
<dbReference type="SUPFAM" id="SSF161098">
    <property type="entry name" value="MetI-like"/>
    <property type="match status" value="1"/>
</dbReference>
<comment type="function">
    <text evidence="9">Part of the ABC transporter complex CysAWTP (TC 3.A.1.6.1) involved in sulfate/thiosulfate import. Probably responsible for the translocation of the substrate across the membrane.</text>
</comment>
<feature type="domain" description="ABC transmembrane type-1" evidence="13">
    <location>
        <begin position="71"/>
        <end position="273"/>
    </location>
</feature>
<feature type="transmembrane region" description="Helical" evidence="10">
    <location>
        <begin position="73"/>
        <end position="97"/>
    </location>
</feature>
<dbReference type="RefSeq" id="WP_425546997.1">
    <property type="nucleotide sequence ID" value="NZ_BAAAPZ010000004.1"/>
</dbReference>
<dbReference type="NCBIfam" id="TIGR02141">
    <property type="entry name" value="modB_ABC"/>
    <property type="match status" value="1"/>
</dbReference>
<dbReference type="Proteomes" id="UP001500984">
    <property type="component" value="Unassembled WGS sequence"/>
</dbReference>
<feature type="transmembrane region" description="Helical" evidence="10">
    <location>
        <begin position="109"/>
        <end position="130"/>
    </location>
</feature>
<organism evidence="14 15">
    <name type="scientific">Brevibacterium salitolerans</name>
    <dbReference type="NCBI Taxonomy" id="1403566"/>
    <lineage>
        <taxon>Bacteria</taxon>
        <taxon>Bacillati</taxon>
        <taxon>Actinomycetota</taxon>
        <taxon>Actinomycetes</taxon>
        <taxon>Micrococcales</taxon>
        <taxon>Brevibacteriaceae</taxon>
        <taxon>Brevibacterium</taxon>
    </lineage>
</organism>
<proteinExistence type="inferred from homology"/>
<dbReference type="InterPro" id="IPR035906">
    <property type="entry name" value="MetI-like_sf"/>
</dbReference>
<evidence type="ECO:0000256" key="9">
    <source>
        <dbReference type="ARBA" id="ARBA00025323"/>
    </source>
</evidence>
<evidence type="ECO:0000256" key="8">
    <source>
        <dbReference type="ARBA" id="ARBA00023136"/>
    </source>
</evidence>
<comment type="similarity">
    <text evidence="11">Belongs to the binding-protein-dependent transport system permease family. CysTW subfamily.</text>
</comment>
<comment type="caution">
    <text evidence="14">The sequence shown here is derived from an EMBL/GenBank/DDBJ whole genome shotgun (WGS) entry which is preliminary data.</text>
</comment>
<dbReference type="PROSITE" id="PS50928">
    <property type="entry name" value="ABC_TM1"/>
    <property type="match status" value="1"/>
</dbReference>
<dbReference type="PANTHER" id="PTHR30406:SF8">
    <property type="entry name" value="SULFATE TRANSPORT SYSTEM PERMEASE PROTEIN CYST"/>
    <property type="match status" value="1"/>
</dbReference>
<evidence type="ECO:0000313" key="14">
    <source>
        <dbReference type="EMBL" id="GAA2094338.1"/>
    </source>
</evidence>
<dbReference type="NCBIfam" id="TIGR01581">
    <property type="entry name" value="Mo_ABC_porter"/>
    <property type="match status" value="1"/>
</dbReference>
<evidence type="ECO:0000256" key="10">
    <source>
        <dbReference type="RuleBase" id="RU363032"/>
    </source>
</evidence>
<keyword evidence="6 10" id="KW-1133">Transmembrane helix</keyword>
<keyword evidence="7" id="KW-0764">Sulfate transport</keyword>
<dbReference type="InterPro" id="IPR006469">
    <property type="entry name" value="NifC_ABC_porter"/>
</dbReference>
<dbReference type="PANTHER" id="PTHR30406">
    <property type="entry name" value="SULFATE TRANSPORT SYSTEM PERMEASE PROTEIN"/>
    <property type="match status" value="1"/>
</dbReference>
<evidence type="ECO:0000256" key="4">
    <source>
        <dbReference type="ARBA" id="ARBA00022505"/>
    </source>
</evidence>
<keyword evidence="3 10" id="KW-0813">Transport</keyword>
<evidence type="ECO:0000256" key="7">
    <source>
        <dbReference type="ARBA" id="ARBA00023032"/>
    </source>
</evidence>
<evidence type="ECO:0000256" key="2">
    <source>
        <dbReference type="ARBA" id="ARBA00011779"/>
    </source>
</evidence>
<feature type="region of interest" description="Disordered" evidence="12">
    <location>
        <begin position="1"/>
        <end position="26"/>
    </location>
</feature>
<evidence type="ECO:0000259" key="13">
    <source>
        <dbReference type="PROSITE" id="PS50928"/>
    </source>
</evidence>
<feature type="transmembrane region" description="Helical" evidence="10">
    <location>
        <begin position="254"/>
        <end position="277"/>
    </location>
</feature>
<protein>
    <recommendedName>
        <fullName evidence="11">Molybdenum transport system permease</fullName>
    </recommendedName>
</protein>
<accession>A0ABP5I8G2</accession>
<feature type="transmembrane region" description="Helical" evidence="10">
    <location>
        <begin position="30"/>
        <end position="53"/>
    </location>
</feature>
<dbReference type="Gene3D" id="1.10.3720.10">
    <property type="entry name" value="MetI-like"/>
    <property type="match status" value="1"/>
</dbReference>
<dbReference type="EMBL" id="BAAAPZ010000004">
    <property type="protein sequence ID" value="GAA2094338.1"/>
    <property type="molecule type" value="Genomic_DNA"/>
</dbReference>
<name>A0ABP5I8G2_9MICO</name>
<keyword evidence="11" id="KW-1003">Cell membrane</keyword>
<dbReference type="Pfam" id="PF00528">
    <property type="entry name" value="BPD_transp_1"/>
    <property type="match status" value="1"/>
</dbReference>
<feature type="transmembrane region" description="Helical" evidence="10">
    <location>
        <begin position="196"/>
        <end position="216"/>
    </location>
</feature>
<evidence type="ECO:0000256" key="12">
    <source>
        <dbReference type="SAM" id="MobiDB-lite"/>
    </source>
</evidence>